<dbReference type="EMBL" id="WOWP01000027">
    <property type="protein sequence ID" value="MUV03842.1"/>
    <property type="molecule type" value="Genomic_DNA"/>
</dbReference>
<evidence type="ECO:0008006" key="3">
    <source>
        <dbReference type="Google" id="ProtNLM"/>
    </source>
</evidence>
<evidence type="ECO:0000313" key="1">
    <source>
        <dbReference type="EMBL" id="MUV03842.1"/>
    </source>
</evidence>
<comment type="caution">
    <text evidence="1">The sequence shown here is derived from an EMBL/GenBank/DDBJ whole genome shotgun (WGS) entry which is preliminary data.</text>
</comment>
<sequence>MEEENKVSVWVGWLNNQEQFKNYIKVDYNDDGDMVSDFMSDFDIEYYDEQFQEALFNISGVKSDIFKDFSYIENFFINIPAQDFSVLNSFILLYNFNFTAEVKNTDNFNFLGTFNYR</sequence>
<keyword evidence="2" id="KW-1185">Reference proteome</keyword>
<dbReference type="Pfam" id="PF14112">
    <property type="entry name" value="DUF4284"/>
    <property type="match status" value="1"/>
</dbReference>
<dbReference type="InterPro" id="IPR025560">
    <property type="entry name" value="Imm22"/>
</dbReference>
<organism evidence="1 2">
    <name type="scientific">Flavobacterium rakeshii</name>
    <dbReference type="NCBI Taxonomy" id="1038845"/>
    <lineage>
        <taxon>Bacteria</taxon>
        <taxon>Pseudomonadati</taxon>
        <taxon>Bacteroidota</taxon>
        <taxon>Flavobacteriia</taxon>
        <taxon>Flavobacteriales</taxon>
        <taxon>Flavobacteriaceae</taxon>
        <taxon>Flavobacterium</taxon>
    </lineage>
</organism>
<gene>
    <name evidence="1" type="ORF">GN157_08990</name>
</gene>
<dbReference type="OrthoDB" id="1452552at2"/>
<dbReference type="Proteomes" id="UP000433945">
    <property type="component" value="Unassembled WGS sequence"/>
</dbReference>
<reference evidence="1 2" key="1">
    <citation type="submission" date="2019-12" db="EMBL/GenBank/DDBJ databases">
        <authorList>
            <person name="Sun J.-Q."/>
        </authorList>
    </citation>
    <scope>NUCLEOTIDE SEQUENCE [LARGE SCALE GENOMIC DNA]</scope>
    <source>
        <strain evidence="1 2">JCM 17928</strain>
    </source>
</reference>
<proteinExistence type="predicted"/>
<accession>A0A6N8HC97</accession>
<dbReference type="AlphaFoldDB" id="A0A6N8HC97"/>
<dbReference type="RefSeq" id="WP_157483089.1">
    <property type="nucleotide sequence ID" value="NZ_WOWP01000027.1"/>
</dbReference>
<name>A0A6N8HC97_9FLAO</name>
<evidence type="ECO:0000313" key="2">
    <source>
        <dbReference type="Proteomes" id="UP000433945"/>
    </source>
</evidence>
<protein>
    <recommendedName>
        <fullName evidence="3">Immunity protein 22</fullName>
    </recommendedName>
</protein>